<reference evidence="2" key="2">
    <citation type="submission" date="2012-08" db="EMBL/GenBank/DDBJ databases">
        <title>Whole-genome sequence of Nocardiopsis alba strain ATCC BAA-2165 associated with honeybees.</title>
        <authorList>
            <person name="Qiao J."/>
            <person name="Chen L."/>
            <person name="Li Y."/>
            <person name="Wang J."/>
            <person name="Zhang W."/>
            <person name="Chen S."/>
        </authorList>
    </citation>
    <scope>NUCLEOTIDE SEQUENCE [LARGE SCALE GENOMIC DNA]</scope>
    <source>
        <strain evidence="2">ATCC BAA-2165 / BE74</strain>
    </source>
</reference>
<dbReference type="EMBL" id="CP003788">
    <property type="protein sequence ID" value="AFR06728.1"/>
    <property type="molecule type" value="Genomic_DNA"/>
</dbReference>
<dbReference type="HOGENOM" id="CLU_3330724_0_0_11"/>
<reference evidence="1 2" key="1">
    <citation type="journal article" date="2012" name="J. Bacteriol.">
        <title>Whole-Genome Sequence of Nocardiopsis alba Strain ATCC BAA-2165, Associated with Honeybees.</title>
        <authorList>
            <person name="Qiao J."/>
            <person name="Chen L."/>
            <person name="Li Y."/>
            <person name="Wang J."/>
            <person name="Zhang W."/>
            <person name="Chen S."/>
        </authorList>
    </citation>
    <scope>NUCLEOTIDE SEQUENCE [LARGE SCALE GENOMIC DNA]</scope>
    <source>
        <strain evidence="2">ATCC BAA-2165 / BE74</strain>
    </source>
</reference>
<dbReference type="Proteomes" id="UP000003779">
    <property type="component" value="Chromosome"/>
</dbReference>
<dbReference type="PATRIC" id="fig|1205910.3.peg.1033"/>
<name>J7KZA8_NOCAA</name>
<evidence type="ECO:0000313" key="1">
    <source>
        <dbReference type="EMBL" id="AFR06728.1"/>
    </source>
</evidence>
<sequence>MSHHLDRALRRLRRPGSGPVEFRPLFREGLVRGVLFAG</sequence>
<proteinExistence type="predicted"/>
<gene>
    <name evidence="1" type="ordered locus">B005_1086</name>
</gene>
<dbReference type="KEGG" id="nal:B005_1086"/>
<protein>
    <submittedName>
        <fullName evidence="1">Uncharacterized protein</fullName>
    </submittedName>
</protein>
<dbReference type="AlphaFoldDB" id="J7KZA8"/>
<accession>J7KZA8</accession>
<organism evidence="1 2">
    <name type="scientific">Nocardiopsis alba (strain ATCC BAA-2165 / BE74)</name>
    <dbReference type="NCBI Taxonomy" id="1205910"/>
    <lineage>
        <taxon>Bacteria</taxon>
        <taxon>Bacillati</taxon>
        <taxon>Actinomycetota</taxon>
        <taxon>Actinomycetes</taxon>
        <taxon>Streptosporangiales</taxon>
        <taxon>Nocardiopsidaceae</taxon>
        <taxon>Nocardiopsis</taxon>
    </lineage>
</organism>
<evidence type="ECO:0000313" key="2">
    <source>
        <dbReference type="Proteomes" id="UP000003779"/>
    </source>
</evidence>